<evidence type="ECO:0000256" key="2">
    <source>
        <dbReference type="ARBA" id="ARBA00022723"/>
    </source>
</evidence>
<dbReference type="GO" id="GO:0051539">
    <property type="term" value="F:4 iron, 4 sulfur cluster binding"/>
    <property type="evidence" value="ECO:0007669"/>
    <property type="project" value="UniProtKB-KW"/>
</dbReference>
<dbReference type="GO" id="GO:0006284">
    <property type="term" value="P:base-excision repair"/>
    <property type="evidence" value="ECO:0007669"/>
    <property type="project" value="InterPro"/>
</dbReference>
<dbReference type="GO" id="GO:0046872">
    <property type="term" value="F:metal ion binding"/>
    <property type="evidence" value="ECO:0007669"/>
    <property type="project" value="UniProtKB-KW"/>
</dbReference>
<evidence type="ECO:0000256" key="3">
    <source>
        <dbReference type="ARBA" id="ARBA00022763"/>
    </source>
</evidence>
<evidence type="ECO:0000256" key="5">
    <source>
        <dbReference type="ARBA" id="ARBA00023004"/>
    </source>
</evidence>
<proteinExistence type="inferred from homology"/>
<comment type="similarity">
    <text evidence="8">Belongs to the uracil-DNA glycosylase (UDG) superfamily. Type 5 (UDGb) family.</text>
</comment>
<evidence type="ECO:0000313" key="12">
    <source>
        <dbReference type="Proteomes" id="UP000319383"/>
    </source>
</evidence>
<dbReference type="RefSeq" id="WP_145374406.1">
    <property type="nucleotide sequence ID" value="NZ_CP036276.1"/>
</dbReference>
<dbReference type="PANTHER" id="PTHR33693:SF3">
    <property type="entry name" value="TYPE-5 URACIL-DNA GLYCOSYLASE"/>
    <property type="match status" value="1"/>
</dbReference>
<evidence type="ECO:0000256" key="9">
    <source>
        <dbReference type="ARBA" id="ARBA00023887"/>
    </source>
</evidence>
<keyword evidence="6" id="KW-0411">Iron-sulfur</keyword>
<dbReference type="PANTHER" id="PTHR33693">
    <property type="entry name" value="TYPE-5 URACIL-DNA GLYCOSYLASE"/>
    <property type="match status" value="1"/>
</dbReference>
<dbReference type="EMBL" id="CP036276">
    <property type="protein sequence ID" value="QDU42345.1"/>
    <property type="molecule type" value="Genomic_DNA"/>
</dbReference>
<dbReference type="SMART" id="SM00987">
    <property type="entry name" value="UreE_C"/>
    <property type="match status" value="1"/>
</dbReference>
<evidence type="ECO:0000256" key="1">
    <source>
        <dbReference type="ARBA" id="ARBA00022485"/>
    </source>
</evidence>
<protein>
    <recommendedName>
        <fullName evidence="9">Type-5 uracil-DNA glycosylase</fullName>
    </recommendedName>
</protein>
<dbReference type="InterPro" id="IPR044147">
    <property type="entry name" value="UdgB-like"/>
</dbReference>
<keyword evidence="7" id="KW-0234">DNA repair</keyword>
<keyword evidence="12" id="KW-1185">Reference proteome</keyword>
<dbReference type="SUPFAM" id="SSF52141">
    <property type="entry name" value="Uracil-DNA glycosylase-like"/>
    <property type="match status" value="1"/>
</dbReference>
<dbReference type="CDD" id="cd10031">
    <property type="entry name" value="UDG-F5_TTUDGB_like"/>
    <property type="match status" value="1"/>
</dbReference>
<name>A0A517ZIP7_9PLAN</name>
<dbReference type="Pfam" id="PF03167">
    <property type="entry name" value="UDG"/>
    <property type="match status" value="1"/>
</dbReference>
<keyword evidence="3" id="KW-0227">DNA damage</keyword>
<dbReference type="SMART" id="SM00986">
    <property type="entry name" value="UDG"/>
    <property type="match status" value="1"/>
</dbReference>
<feature type="domain" description="Uracil-DNA glycosylase-like" evidence="10">
    <location>
        <begin position="48"/>
        <end position="218"/>
    </location>
</feature>
<dbReference type="GO" id="GO:0033958">
    <property type="term" value="F:DNA-deoxyinosine glycosylase activity"/>
    <property type="evidence" value="ECO:0007669"/>
    <property type="project" value="InterPro"/>
</dbReference>
<evidence type="ECO:0000256" key="6">
    <source>
        <dbReference type="ARBA" id="ARBA00023014"/>
    </source>
</evidence>
<keyword evidence="5" id="KW-0408">Iron</keyword>
<keyword evidence="2" id="KW-0479">Metal-binding</keyword>
<evidence type="ECO:0000256" key="4">
    <source>
        <dbReference type="ARBA" id="ARBA00022801"/>
    </source>
</evidence>
<keyword evidence="4" id="KW-0378">Hydrolase</keyword>
<dbReference type="KEGG" id="sdyn:Mal52_08010"/>
<dbReference type="InterPro" id="IPR005122">
    <property type="entry name" value="Uracil-DNA_glycosylase-like"/>
</dbReference>
<evidence type="ECO:0000313" key="11">
    <source>
        <dbReference type="EMBL" id="QDU42345.1"/>
    </source>
</evidence>
<reference evidence="11 12" key="1">
    <citation type="submission" date="2019-02" db="EMBL/GenBank/DDBJ databases">
        <title>Deep-cultivation of Planctomycetes and their phenomic and genomic characterization uncovers novel biology.</title>
        <authorList>
            <person name="Wiegand S."/>
            <person name="Jogler M."/>
            <person name="Boedeker C."/>
            <person name="Pinto D."/>
            <person name="Vollmers J."/>
            <person name="Rivas-Marin E."/>
            <person name="Kohn T."/>
            <person name="Peeters S.H."/>
            <person name="Heuer A."/>
            <person name="Rast P."/>
            <person name="Oberbeckmann S."/>
            <person name="Bunk B."/>
            <person name="Jeske O."/>
            <person name="Meyerdierks A."/>
            <person name="Storesund J.E."/>
            <person name="Kallscheuer N."/>
            <person name="Luecker S."/>
            <person name="Lage O.M."/>
            <person name="Pohl T."/>
            <person name="Merkel B.J."/>
            <person name="Hornburger P."/>
            <person name="Mueller R.-W."/>
            <person name="Bruemmer F."/>
            <person name="Labrenz M."/>
            <person name="Spormann A.M."/>
            <person name="Op den Camp H."/>
            <person name="Overmann J."/>
            <person name="Amann R."/>
            <person name="Jetten M.S.M."/>
            <person name="Mascher T."/>
            <person name="Medema M.H."/>
            <person name="Devos D.P."/>
            <person name="Kaster A.-K."/>
            <person name="Ovreas L."/>
            <person name="Rohde M."/>
            <person name="Galperin M.Y."/>
            <person name="Jogler C."/>
        </authorList>
    </citation>
    <scope>NUCLEOTIDE SEQUENCE [LARGE SCALE GENOMIC DNA]</scope>
    <source>
        <strain evidence="11 12">Mal52</strain>
    </source>
</reference>
<dbReference type="Gene3D" id="3.40.470.10">
    <property type="entry name" value="Uracil-DNA glycosylase-like domain"/>
    <property type="match status" value="1"/>
</dbReference>
<accession>A0A517ZIP7</accession>
<evidence type="ECO:0000259" key="10">
    <source>
        <dbReference type="SMART" id="SM00986"/>
    </source>
</evidence>
<keyword evidence="1" id="KW-0004">4Fe-4S</keyword>
<dbReference type="GO" id="GO:0004844">
    <property type="term" value="F:uracil DNA N-glycosylase activity"/>
    <property type="evidence" value="ECO:0007669"/>
    <property type="project" value="InterPro"/>
</dbReference>
<dbReference type="InterPro" id="IPR036895">
    <property type="entry name" value="Uracil-DNA_glycosylase-like_sf"/>
</dbReference>
<dbReference type="Proteomes" id="UP000319383">
    <property type="component" value="Chromosome"/>
</dbReference>
<dbReference type="InterPro" id="IPR051536">
    <property type="entry name" value="UDG_Type-4/5"/>
</dbReference>
<sequence>MPDDAWGQLNTQITTCRRCPRLIAHCEHIATVKRKAFRDSQYWGQPVPNFGAPDARLLLVGLAPAAHGANRTGRMFTGDRSGDWLYRALHRAGFANQPTATTADDGLILKDCAITAVCHCAPPQNKPTTDEIANCRDWLTETLEQLPVRLFLALGQIGFKAILKEARSRGWHTGKLPKFGHGAQVELTDGRVLLASYHPSQQNTFTGRLTEEMFDDIFATARGILQAGD</sequence>
<evidence type="ECO:0000256" key="8">
    <source>
        <dbReference type="ARBA" id="ARBA00023779"/>
    </source>
</evidence>
<dbReference type="AlphaFoldDB" id="A0A517ZIP7"/>
<organism evidence="11 12">
    <name type="scientific">Symmachiella dynata</name>
    <dbReference type="NCBI Taxonomy" id="2527995"/>
    <lineage>
        <taxon>Bacteria</taxon>
        <taxon>Pseudomonadati</taxon>
        <taxon>Planctomycetota</taxon>
        <taxon>Planctomycetia</taxon>
        <taxon>Planctomycetales</taxon>
        <taxon>Planctomycetaceae</taxon>
        <taxon>Symmachiella</taxon>
    </lineage>
</organism>
<gene>
    <name evidence="11" type="ORF">Mal52_08010</name>
</gene>
<evidence type="ECO:0000256" key="7">
    <source>
        <dbReference type="ARBA" id="ARBA00023204"/>
    </source>
</evidence>